<dbReference type="STRING" id="1561998.A0A1I7T774"/>
<feature type="compositionally biased region" description="Polar residues" evidence="1">
    <location>
        <begin position="41"/>
        <end position="76"/>
    </location>
</feature>
<dbReference type="WBParaSite" id="Csp11.Scaffold526.g3083.t1">
    <property type="protein sequence ID" value="Csp11.Scaffold526.g3083.t1"/>
    <property type="gene ID" value="Csp11.Scaffold526.g3083"/>
</dbReference>
<organism evidence="2 3">
    <name type="scientific">Caenorhabditis tropicalis</name>
    <dbReference type="NCBI Taxonomy" id="1561998"/>
    <lineage>
        <taxon>Eukaryota</taxon>
        <taxon>Metazoa</taxon>
        <taxon>Ecdysozoa</taxon>
        <taxon>Nematoda</taxon>
        <taxon>Chromadorea</taxon>
        <taxon>Rhabditida</taxon>
        <taxon>Rhabditina</taxon>
        <taxon>Rhabditomorpha</taxon>
        <taxon>Rhabditoidea</taxon>
        <taxon>Rhabditidae</taxon>
        <taxon>Peloderinae</taxon>
        <taxon>Caenorhabditis</taxon>
    </lineage>
</organism>
<dbReference type="InterPro" id="IPR039921">
    <property type="entry name" value="Inscuteable"/>
</dbReference>
<sequence>MKASSQSLPQKNGILSSIPSNPTSSRSNTVTVNGVHIQQAKNRIDTSTDSANTILRSPYSTRSDSITSVDSGQCSGDQIERRSICSIRQESKEEDDTGMPSYARMASTMDHVLRTSSALYTLLSSPLDPSICRYLLAKSSVFIQLLESSPCSSFLSKTEMARLKMNVQELQKNKDKVAMDMNNMTNFFAILLRKSIESVLLVFVRGPSIVNEEAVISLF</sequence>
<dbReference type="GO" id="GO:0008356">
    <property type="term" value="P:asymmetric cell division"/>
    <property type="evidence" value="ECO:0007669"/>
    <property type="project" value="InterPro"/>
</dbReference>
<proteinExistence type="predicted"/>
<evidence type="ECO:0000313" key="2">
    <source>
        <dbReference type="Proteomes" id="UP000095282"/>
    </source>
</evidence>
<reference evidence="3" key="1">
    <citation type="submission" date="2016-11" db="UniProtKB">
        <authorList>
            <consortium name="WormBaseParasite"/>
        </authorList>
    </citation>
    <scope>IDENTIFICATION</scope>
</reference>
<protein>
    <submittedName>
        <fullName evidence="3">NR LBD domain-containing protein</fullName>
    </submittedName>
</protein>
<keyword evidence="2" id="KW-1185">Reference proteome</keyword>
<evidence type="ECO:0000313" key="3">
    <source>
        <dbReference type="WBParaSite" id="Csp11.Scaffold526.g3083.t1"/>
    </source>
</evidence>
<dbReference type="GO" id="GO:0045176">
    <property type="term" value="P:apical protein localization"/>
    <property type="evidence" value="ECO:0007669"/>
    <property type="project" value="TreeGrafter"/>
</dbReference>
<feature type="region of interest" description="Disordered" evidence="1">
    <location>
        <begin position="41"/>
        <end position="82"/>
    </location>
</feature>
<dbReference type="eggNOG" id="ENOG502RZX0">
    <property type="taxonomic scope" value="Eukaryota"/>
</dbReference>
<accession>A0A1I7T774</accession>
<dbReference type="AlphaFoldDB" id="A0A1I7T774"/>
<dbReference type="GO" id="GO:0009786">
    <property type="term" value="P:regulation of asymmetric cell division"/>
    <property type="evidence" value="ECO:0007669"/>
    <property type="project" value="TreeGrafter"/>
</dbReference>
<feature type="compositionally biased region" description="Polar residues" evidence="1">
    <location>
        <begin position="1"/>
        <end position="15"/>
    </location>
</feature>
<dbReference type="Proteomes" id="UP000095282">
    <property type="component" value="Unplaced"/>
</dbReference>
<dbReference type="PANTHER" id="PTHR21386:SF0">
    <property type="entry name" value="PROTEIN INSCUTEABLE HOMOLOG"/>
    <property type="match status" value="1"/>
</dbReference>
<dbReference type="PANTHER" id="PTHR21386">
    <property type="entry name" value="INSCUTEABLE"/>
    <property type="match status" value="1"/>
</dbReference>
<dbReference type="GO" id="GO:0045179">
    <property type="term" value="C:apical cortex"/>
    <property type="evidence" value="ECO:0007669"/>
    <property type="project" value="TreeGrafter"/>
</dbReference>
<dbReference type="GO" id="GO:0008093">
    <property type="term" value="F:cytoskeletal anchor activity"/>
    <property type="evidence" value="ECO:0007669"/>
    <property type="project" value="TreeGrafter"/>
</dbReference>
<evidence type="ECO:0000256" key="1">
    <source>
        <dbReference type="SAM" id="MobiDB-lite"/>
    </source>
</evidence>
<feature type="compositionally biased region" description="Low complexity" evidence="1">
    <location>
        <begin position="16"/>
        <end position="29"/>
    </location>
</feature>
<name>A0A1I7T774_9PELO</name>
<dbReference type="GO" id="GO:0000132">
    <property type="term" value="P:establishment of mitotic spindle orientation"/>
    <property type="evidence" value="ECO:0007669"/>
    <property type="project" value="TreeGrafter"/>
</dbReference>
<feature type="region of interest" description="Disordered" evidence="1">
    <location>
        <begin position="1"/>
        <end position="29"/>
    </location>
</feature>